<comment type="caution">
    <text evidence="3">The sequence shown here is derived from an EMBL/GenBank/DDBJ whole genome shotgun (WGS) entry which is preliminary data.</text>
</comment>
<organism evidence="3 4">
    <name type="scientific">Austropuccinia psidii MF-1</name>
    <dbReference type="NCBI Taxonomy" id="1389203"/>
    <lineage>
        <taxon>Eukaryota</taxon>
        <taxon>Fungi</taxon>
        <taxon>Dikarya</taxon>
        <taxon>Basidiomycota</taxon>
        <taxon>Pucciniomycotina</taxon>
        <taxon>Pucciniomycetes</taxon>
        <taxon>Pucciniales</taxon>
        <taxon>Sphaerophragmiaceae</taxon>
        <taxon>Austropuccinia</taxon>
    </lineage>
</organism>
<proteinExistence type="predicted"/>
<protein>
    <recommendedName>
        <fullName evidence="5">Fe2OG dioxygenase domain-containing protein</fullName>
    </recommendedName>
</protein>
<sequence>MASSLPIIDISPFLHPHATKDSLSETANLIHQACSKTGFFYLTGHGISKEEMSKILQVTRAFLVDGSEETKARLSIFLNDKARGYQRRGENVTSGKPDWHEALDLYAPSPFGSDGLGKILGGENRYPEEPKIFKQVVENWVKQMCELGQIVMRATAMGLGLSEAEIKKLLDQVQDSFWVLRCIGYPPLPTTYDGVSCGAHKVLISFFGLINPDYGCYTFLHTDSTKGALQVFVPGNHVGEPGRWIEANPLEGAFVVNIGEMWEIWTNGLYKATLHRVIHKGSNYRVS</sequence>
<dbReference type="OrthoDB" id="288590at2759"/>
<dbReference type="Proteomes" id="UP000765509">
    <property type="component" value="Unassembled WGS sequence"/>
</dbReference>
<evidence type="ECO:0008006" key="5">
    <source>
        <dbReference type="Google" id="ProtNLM"/>
    </source>
</evidence>
<dbReference type="PANTHER" id="PTHR47990">
    <property type="entry name" value="2-OXOGLUTARATE (2OG) AND FE(II)-DEPENDENT OXYGENASE SUPERFAMILY PROTEIN-RELATED"/>
    <property type="match status" value="1"/>
</dbReference>
<dbReference type="Pfam" id="PF14226">
    <property type="entry name" value="DIOX_N"/>
    <property type="match status" value="1"/>
</dbReference>
<dbReference type="InterPro" id="IPR026992">
    <property type="entry name" value="DIOX_N"/>
</dbReference>
<evidence type="ECO:0000313" key="4">
    <source>
        <dbReference type="Proteomes" id="UP000765509"/>
    </source>
</evidence>
<dbReference type="InterPro" id="IPR050231">
    <property type="entry name" value="Iron_ascorbate_oxido_reductase"/>
</dbReference>
<dbReference type="PRINTS" id="PR00682">
    <property type="entry name" value="IPNSYNTHASE"/>
</dbReference>
<dbReference type="Gene3D" id="2.60.120.330">
    <property type="entry name" value="B-lactam Antibiotic, Isopenicillin N Synthase, Chain"/>
    <property type="match status" value="1"/>
</dbReference>
<feature type="domain" description="Isopenicillin N synthase-like Fe(2+) 2OG dioxygenase" evidence="1">
    <location>
        <begin position="213"/>
        <end position="287"/>
    </location>
</feature>
<dbReference type="InterPro" id="IPR027443">
    <property type="entry name" value="IPNS-like_sf"/>
</dbReference>
<dbReference type="AlphaFoldDB" id="A0A9Q3ISS3"/>
<evidence type="ECO:0000313" key="3">
    <source>
        <dbReference type="EMBL" id="MBW0549343.1"/>
    </source>
</evidence>
<dbReference type="SUPFAM" id="SSF51197">
    <property type="entry name" value="Clavaminate synthase-like"/>
    <property type="match status" value="1"/>
</dbReference>
<evidence type="ECO:0000259" key="1">
    <source>
        <dbReference type="Pfam" id="PF03171"/>
    </source>
</evidence>
<dbReference type="Pfam" id="PF03171">
    <property type="entry name" value="2OG-FeII_Oxy"/>
    <property type="match status" value="1"/>
</dbReference>
<feature type="domain" description="Non-haem dioxygenase N-terminal" evidence="2">
    <location>
        <begin position="5"/>
        <end position="129"/>
    </location>
</feature>
<gene>
    <name evidence="3" type="ORF">O181_089058</name>
</gene>
<accession>A0A9Q3ISS3</accession>
<name>A0A9Q3ISS3_9BASI</name>
<evidence type="ECO:0000259" key="2">
    <source>
        <dbReference type="Pfam" id="PF14226"/>
    </source>
</evidence>
<dbReference type="InterPro" id="IPR044861">
    <property type="entry name" value="IPNS-like_FE2OG_OXY"/>
</dbReference>
<reference evidence="3" key="1">
    <citation type="submission" date="2021-03" db="EMBL/GenBank/DDBJ databases">
        <title>Draft genome sequence of rust myrtle Austropuccinia psidii MF-1, a brazilian biotype.</title>
        <authorList>
            <person name="Quecine M.C."/>
            <person name="Pachon D.M.R."/>
            <person name="Bonatelli M.L."/>
            <person name="Correr F.H."/>
            <person name="Franceschini L.M."/>
            <person name="Leite T.F."/>
            <person name="Margarido G.R.A."/>
            <person name="Almeida C.A."/>
            <person name="Ferrarezi J.A."/>
            <person name="Labate C.A."/>
        </authorList>
    </citation>
    <scope>NUCLEOTIDE SEQUENCE</scope>
    <source>
        <strain evidence="3">MF-1</strain>
    </source>
</reference>
<feature type="non-terminal residue" evidence="3">
    <location>
        <position position="1"/>
    </location>
</feature>
<keyword evidence="4" id="KW-1185">Reference proteome</keyword>
<dbReference type="EMBL" id="AVOT02054651">
    <property type="protein sequence ID" value="MBW0549343.1"/>
    <property type="molecule type" value="Genomic_DNA"/>
</dbReference>